<proteinExistence type="inferred from homology"/>
<evidence type="ECO:0000256" key="4">
    <source>
        <dbReference type="ARBA" id="ARBA00022519"/>
    </source>
</evidence>
<comment type="caution">
    <text evidence="11">The sequence shown here is derived from an EMBL/GenBank/DDBJ whole genome shotgun (WGS) entry which is preliminary data.</text>
</comment>
<dbReference type="GO" id="GO:0015192">
    <property type="term" value="F:L-phenylalanine transmembrane transporter activity"/>
    <property type="evidence" value="ECO:0007669"/>
    <property type="project" value="TreeGrafter"/>
</dbReference>
<feature type="transmembrane region" description="Helical" evidence="10">
    <location>
        <begin position="163"/>
        <end position="183"/>
    </location>
</feature>
<comment type="subcellular location">
    <subcellularLocation>
        <location evidence="1">Cell membrane</location>
        <topology evidence="1">Multi-pass membrane protein</topology>
    </subcellularLocation>
</comment>
<evidence type="ECO:0000256" key="3">
    <source>
        <dbReference type="ARBA" id="ARBA00022475"/>
    </source>
</evidence>
<dbReference type="PANTHER" id="PTHR11795">
    <property type="entry name" value="BRANCHED-CHAIN AMINO ACID TRANSPORT SYSTEM PERMEASE PROTEIN LIVH"/>
    <property type="match status" value="1"/>
</dbReference>
<dbReference type="GO" id="GO:0015188">
    <property type="term" value="F:L-isoleucine transmembrane transporter activity"/>
    <property type="evidence" value="ECO:0007669"/>
    <property type="project" value="TreeGrafter"/>
</dbReference>
<dbReference type="GO" id="GO:0005886">
    <property type="term" value="C:plasma membrane"/>
    <property type="evidence" value="ECO:0007669"/>
    <property type="project" value="UniProtKB-SubCell"/>
</dbReference>
<dbReference type="GO" id="GO:0005304">
    <property type="term" value="F:L-valine transmembrane transporter activity"/>
    <property type="evidence" value="ECO:0007669"/>
    <property type="project" value="TreeGrafter"/>
</dbReference>
<feature type="transmembrane region" description="Helical" evidence="10">
    <location>
        <begin position="124"/>
        <end position="147"/>
    </location>
</feature>
<dbReference type="AlphaFoldDB" id="A0A2U1FIG7"/>
<evidence type="ECO:0000256" key="7">
    <source>
        <dbReference type="ARBA" id="ARBA00022989"/>
    </source>
</evidence>
<evidence type="ECO:0000256" key="6">
    <source>
        <dbReference type="ARBA" id="ARBA00022970"/>
    </source>
</evidence>
<keyword evidence="2" id="KW-0813">Transport</keyword>
<dbReference type="Proteomes" id="UP000245639">
    <property type="component" value="Unassembled WGS sequence"/>
</dbReference>
<keyword evidence="7 10" id="KW-1133">Transmembrane helix</keyword>
<keyword evidence="6" id="KW-0029">Amino-acid transport</keyword>
<feature type="transmembrane region" description="Helical" evidence="10">
    <location>
        <begin position="203"/>
        <end position="230"/>
    </location>
</feature>
<comment type="similarity">
    <text evidence="9">Belongs to the binding-protein-dependent transport system permease family. LivHM subfamily.</text>
</comment>
<evidence type="ECO:0000313" key="12">
    <source>
        <dbReference type="Proteomes" id="UP000245639"/>
    </source>
</evidence>
<dbReference type="PANTHER" id="PTHR11795:SF371">
    <property type="entry name" value="HIGH-AFFINITY BRANCHED-CHAIN AMINO ACID TRANSPORT SYSTEM PERMEASE PROTEIN LIVH"/>
    <property type="match status" value="1"/>
</dbReference>
<evidence type="ECO:0000256" key="2">
    <source>
        <dbReference type="ARBA" id="ARBA00022448"/>
    </source>
</evidence>
<dbReference type="CDD" id="cd06582">
    <property type="entry name" value="TM_PBP1_LivH_like"/>
    <property type="match status" value="1"/>
</dbReference>
<evidence type="ECO:0000313" key="11">
    <source>
        <dbReference type="EMBL" id="PVZ11974.1"/>
    </source>
</evidence>
<evidence type="ECO:0000256" key="8">
    <source>
        <dbReference type="ARBA" id="ARBA00023136"/>
    </source>
</evidence>
<name>A0A2U1FIG7_9PSEU</name>
<sequence>MPAGGGRPTPPQERVISPVLGLAVLDPAVLDPAVLAPLVAPSEPWINFDVGLLVDRFWANTINGLAYGSIYALVALGYTLVYGVLQLINFAHSEIFILGVFGVYLTFLALGFEPGAIPDLPLGFIIVDLILAGLVAMVVSGLAAVLLERTAYRPLRRRRAPRLAFLITAIGASFVLQQLIRIWRGSNPEGTIRLLPPTPVFEIFGAPVTNLQILIFVASLAMFVVADTFVNRTRLGRGIRAVAQDPDTATLMGVNRERVITITFLVGGLLAGVAGLFYLMTIPQGAVYNGGFLLGIKAFTAAVLGGIGNLRGALLGGLILGVAENYGQSLFGGDWRDVVAFVLLVVVLMFRPTGILGESLARSRA</sequence>
<feature type="transmembrane region" description="Helical" evidence="10">
    <location>
        <begin position="338"/>
        <end position="357"/>
    </location>
</feature>
<dbReference type="GO" id="GO:0015808">
    <property type="term" value="P:L-alanine transport"/>
    <property type="evidence" value="ECO:0007669"/>
    <property type="project" value="TreeGrafter"/>
</dbReference>
<evidence type="ECO:0000256" key="5">
    <source>
        <dbReference type="ARBA" id="ARBA00022692"/>
    </source>
</evidence>
<dbReference type="GO" id="GO:1903806">
    <property type="term" value="P:L-isoleucine import across plasma membrane"/>
    <property type="evidence" value="ECO:0007669"/>
    <property type="project" value="TreeGrafter"/>
</dbReference>
<evidence type="ECO:0000256" key="10">
    <source>
        <dbReference type="SAM" id="Phobius"/>
    </source>
</evidence>
<dbReference type="GO" id="GO:0015190">
    <property type="term" value="F:L-leucine transmembrane transporter activity"/>
    <property type="evidence" value="ECO:0007669"/>
    <property type="project" value="TreeGrafter"/>
</dbReference>
<keyword evidence="8 10" id="KW-0472">Membrane</keyword>
<feature type="transmembrane region" description="Helical" evidence="10">
    <location>
        <begin position="95"/>
        <end position="112"/>
    </location>
</feature>
<keyword evidence="3" id="KW-1003">Cell membrane</keyword>
<dbReference type="Pfam" id="PF02653">
    <property type="entry name" value="BPD_transp_2"/>
    <property type="match status" value="1"/>
</dbReference>
<dbReference type="InterPro" id="IPR052157">
    <property type="entry name" value="BCAA_transport_permease"/>
</dbReference>
<accession>A0A2U1FIG7</accession>
<keyword evidence="4" id="KW-0997">Cell inner membrane</keyword>
<gene>
    <name evidence="11" type="ORF">C8D89_103304</name>
</gene>
<dbReference type="EMBL" id="QEKW01000003">
    <property type="protein sequence ID" value="PVZ11974.1"/>
    <property type="molecule type" value="Genomic_DNA"/>
</dbReference>
<feature type="transmembrane region" description="Helical" evidence="10">
    <location>
        <begin position="259"/>
        <end position="280"/>
    </location>
</feature>
<evidence type="ECO:0000256" key="1">
    <source>
        <dbReference type="ARBA" id="ARBA00004651"/>
    </source>
</evidence>
<keyword evidence="5 10" id="KW-0812">Transmembrane</keyword>
<protein>
    <submittedName>
        <fullName evidence="11">Amino acid/amide ABC transporter membrane protein 1 (HAAT family)</fullName>
    </submittedName>
</protein>
<reference evidence="11 12" key="1">
    <citation type="submission" date="2018-04" db="EMBL/GenBank/DDBJ databases">
        <title>Genomic Encyclopedia of Type Strains, Phase IV (KMG-IV): sequencing the most valuable type-strain genomes for metagenomic binning, comparative biology and taxonomic classification.</title>
        <authorList>
            <person name="Goeker M."/>
        </authorList>
    </citation>
    <scope>NUCLEOTIDE SEQUENCE [LARGE SCALE GENOMIC DNA]</scope>
    <source>
        <strain evidence="11 12">DSM 45771</strain>
    </source>
</reference>
<evidence type="ECO:0000256" key="9">
    <source>
        <dbReference type="ARBA" id="ARBA00037998"/>
    </source>
</evidence>
<keyword evidence="12" id="KW-1185">Reference proteome</keyword>
<feature type="transmembrane region" description="Helical" evidence="10">
    <location>
        <begin position="65"/>
        <end position="88"/>
    </location>
</feature>
<dbReference type="GO" id="GO:0042941">
    <property type="term" value="P:D-alanine transmembrane transport"/>
    <property type="evidence" value="ECO:0007669"/>
    <property type="project" value="TreeGrafter"/>
</dbReference>
<organism evidence="11 12">
    <name type="scientific">Actinomycetospora cinnamomea</name>
    <dbReference type="NCBI Taxonomy" id="663609"/>
    <lineage>
        <taxon>Bacteria</taxon>
        <taxon>Bacillati</taxon>
        <taxon>Actinomycetota</taxon>
        <taxon>Actinomycetes</taxon>
        <taxon>Pseudonocardiales</taxon>
        <taxon>Pseudonocardiaceae</taxon>
        <taxon>Actinomycetospora</taxon>
    </lineage>
</organism>
<dbReference type="InterPro" id="IPR001851">
    <property type="entry name" value="ABC_transp_permease"/>
</dbReference>